<feature type="transmembrane region" description="Helical" evidence="1">
    <location>
        <begin position="65"/>
        <end position="89"/>
    </location>
</feature>
<dbReference type="Proteomes" id="UP000638014">
    <property type="component" value="Unassembled WGS sequence"/>
</dbReference>
<keyword evidence="1" id="KW-1133">Transmembrane helix</keyword>
<comment type="caution">
    <text evidence="2">The sequence shown here is derived from an EMBL/GenBank/DDBJ whole genome shotgun (WGS) entry which is preliminary data.</text>
</comment>
<evidence type="ECO:0000313" key="2">
    <source>
        <dbReference type="EMBL" id="MBD1388989.1"/>
    </source>
</evidence>
<organism evidence="2 3">
    <name type="scientific">Neiella litorisoli</name>
    <dbReference type="NCBI Taxonomy" id="2771431"/>
    <lineage>
        <taxon>Bacteria</taxon>
        <taxon>Pseudomonadati</taxon>
        <taxon>Pseudomonadota</taxon>
        <taxon>Gammaproteobacteria</taxon>
        <taxon>Alteromonadales</taxon>
        <taxon>Echinimonadaceae</taxon>
        <taxon>Neiella</taxon>
    </lineage>
</organism>
<evidence type="ECO:0000256" key="1">
    <source>
        <dbReference type="SAM" id="Phobius"/>
    </source>
</evidence>
<gene>
    <name evidence="2" type="ORF">IC617_06065</name>
</gene>
<keyword evidence="1" id="KW-0812">Transmembrane</keyword>
<accession>A0A8J6QFS9</accession>
<reference evidence="2" key="1">
    <citation type="submission" date="2020-09" db="EMBL/GenBank/DDBJ databases">
        <title>A novel bacterium of genus Neiella, isolated from South China Sea.</title>
        <authorList>
            <person name="Huang H."/>
            <person name="Mo K."/>
            <person name="Hu Y."/>
        </authorList>
    </citation>
    <scope>NUCLEOTIDE SEQUENCE</scope>
    <source>
        <strain evidence="2">HB171785</strain>
    </source>
</reference>
<feature type="transmembrane region" description="Helical" evidence="1">
    <location>
        <begin position="26"/>
        <end position="45"/>
    </location>
</feature>
<evidence type="ECO:0000313" key="3">
    <source>
        <dbReference type="Proteomes" id="UP000638014"/>
    </source>
</evidence>
<dbReference type="EMBL" id="JACXAF010000006">
    <property type="protein sequence ID" value="MBD1388989.1"/>
    <property type="molecule type" value="Genomic_DNA"/>
</dbReference>
<proteinExistence type="predicted"/>
<dbReference type="RefSeq" id="WP_191144094.1">
    <property type="nucleotide sequence ID" value="NZ_JACXAF010000006.1"/>
</dbReference>
<keyword evidence="1" id="KW-0472">Membrane</keyword>
<dbReference type="AlphaFoldDB" id="A0A8J6QFS9"/>
<keyword evidence="3" id="KW-1185">Reference proteome</keyword>
<name>A0A8J6QFS9_9GAMM</name>
<protein>
    <submittedName>
        <fullName evidence="2">Uncharacterized protein</fullName>
    </submittedName>
</protein>
<sequence length="109" mass="12477">MTDAQVEESYGHTARIELSFGSYMRLALFISVTFALFITIVLILLGQPDTTSRVNTAHIHQWITLYTFIGFLLFNLFSAALSFLVYRAWCQQQHGLTMKGKFALKTDDY</sequence>